<evidence type="ECO:0000256" key="2">
    <source>
        <dbReference type="ARBA" id="ARBA00023002"/>
    </source>
</evidence>
<feature type="domain" description="Enoyl reductase (ER)" evidence="3">
    <location>
        <begin position="2"/>
        <end position="254"/>
    </location>
</feature>
<sequence>MATNEAAYLLEPHQIPLQIRDAPCPSSVEPNTIVVKNHTAYNPFPLKYPFILGQDVAGEVVDVGQGVEGFVKGQRVIGLSEVHTILSANMAAPIPSSVSYEEAVVLPLAVSTAAAGLFQKGFLELPLPTTSPQPLGNTLIVWSGSSSVGLAAIQLARAAGADVVATSSSRTHYLVKSIGASAVFDYTKPTVVDDIVAHLSGKVVLDAYDAISSQQTPRALAEILTKVNSEKHFMAFTGQVEKELPTGVTGKAVFNNIIYDNVLHIFRIKYP</sequence>
<dbReference type="GO" id="GO:0016651">
    <property type="term" value="F:oxidoreductase activity, acting on NAD(P)H"/>
    <property type="evidence" value="ECO:0007669"/>
    <property type="project" value="InterPro"/>
</dbReference>
<comment type="similarity">
    <text evidence="1">Belongs to the zinc-containing alcohol dehydrogenase family.</text>
</comment>
<dbReference type="GeneID" id="8106624"/>
<dbReference type="RefSeq" id="XP_002340591.1">
    <property type="nucleotide sequence ID" value="XM_002340550.1"/>
</dbReference>
<dbReference type="Gene3D" id="3.90.180.10">
    <property type="entry name" value="Medium-chain alcohol dehydrogenases, catalytic domain"/>
    <property type="match status" value="1"/>
</dbReference>
<dbReference type="VEuPathDB" id="FungiDB:TSTA_066510"/>
<dbReference type="PANTHER" id="PTHR45348">
    <property type="entry name" value="HYPOTHETICAL OXIDOREDUCTASE (EUROFUNG)"/>
    <property type="match status" value="1"/>
</dbReference>
<dbReference type="PhylomeDB" id="B8LXC3"/>
<keyword evidence="2" id="KW-0560">Oxidoreductase</keyword>
<evidence type="ECO:0000259" key="3">
    <source>
        <dbReference type="SMART" id="SM00829"/>
    </source>
</evidence>
<evidence type="ECO:0000313" key="4">
    <source>
        <dbReference type="EMBL" id="EED23204.1"/>
    </source>
</evidence>
<dbReference type="STRING" id="441959.B8LXC3"/>
<dbReference type="InterPro" id="IPR013154">
    <property type="entry name" value="ADH-like_N"/>
</dbReference>
<dbReference type="SMART" id="SM00829">
    <property type="entry name" value="PKS_ER"/>
    <property type="match status" value="1"/>
</dbReference>
<dbReference type="AlphaFoldDB" id="B8LXC3"/>
<organism evidence="4 5">
    <name type="scientific">Talaromyces stipitatus (strain ATCC 10500 / CBS 375.48 / QM 6759 / NRRL 1006)</name>
    <name type="common">Penicillium stipitatum</name>
    <dbReference type="NCBI Taxonomy" id="441959"/>
    <lineage>
        <taxon>Eukaryota</taxon>
        <taxon>Fungi</taxon>
        <taxon>Dikarya</taxon>
        <taxon>Ascomycota</taxon>
        <taxon>Pezizomycotina</taxon>
        <taxon>Eurotiomycetes</taxon>
        <taxon>Eurotiomycetidae</taxon>
        <taxon>Eurotiales</taxon>
        <taxon>Trichocomaceae</taxon>
        <taxon>Talaromyces</taxon>
        <taxon>Talaromyces sect. Talaromyces</taxon>
    </lineage>
</organism>
<dbReference type="EMBL" id="EQ962652">
    <property type="protein sequence ID" value="EED23204.1"/>
    <property type="molecule type" value="Genomic_DNA"/>
</dbReference>
<protein>
    <submittedName>
        <fullName evidence="4">Alcohol dehydrogenase, putative</fullName>
    </submittedName>
</protein>
<dbReference type="InterPro" id="IPR047122">
    <property type="entry name" value="Trans-enoyl_RdTase-like"/>
</dbReference>
<dbReference type="eggNOG" id="KOG1198">
    <property type="taxonomic scope" value="Eukaryota"/>
</dbReference>
<dbReference type="HOGENOM" id="CLU_026673_16_5_1"/>
<keyword evidence="5" id="KW-1185">Reference proteome</keyword>
<gene>
    <name evidence="4" type="ORF">TSTA_066510</name>
</gene>
<reference evidence="5" key="1">
    <citation type="journal article" date="2015" name="Genome Announc.">
        <title>Genome sequence of the AIDS-associated pathogen Penicillium marneffei (ATCC18224) and its near taxonomic relative Talaromyces stipitatus (ATCC10500).</title>
        <authorList>
            <person name="Nierman W.C."/>
            <person name="Fedorova-Abrams N.D."/>
            <person name="Andrianopoulos A."/>
        </authorList>
    </citation>
    <scope>NUCLEOTIDE SEQUENCE [LARGE SCALE GENOMIC DNA]</scope>
    <source>
        <strain evidence="5">ATCC 10500 / CBS 375.48 / QM 6759 / NRRL 1006</strain>
    </source>
</reference>
<evidence type="ECO:0000256" key="1">
    <source>
        <dbReference type="ARBA" id="ARBA00008072"/>
    </source>
</evidence>
<dbReference type="InterPro" id="IPR011032">
    <property type="entry name" value="GroES-like_sf"/>
</dbReference>
<dbReference type="InterPro" id="IPR020843">
    <property type="entry name" value="ER"/>
</dbReference>
<evidence type="ECO:0000313" key="5">
    <source>
        <dbReference type="Proteomes" id="UP000001745"/>
    </source>
</evidence>
<accession>B8LXC3</accession>
<dbReference type="InterPro" id="IPR013149">
    <property type="entry name" value="ADH-like_C"/>
</dbReference>
<dbReference type="Pfam" id="PF08240">
    <property type="entry name" value="ADH_N"/>
    <property type="match status" value="1"/>
</dbReference>
<dbReference type="InterPro" id="IPR036291">
    <property type="entry name" value="NAD(P)-bd_dom_sf"/>
</dbReference>
<dbReference type="OMA" id="GINPFEW"/>
<dbReference type="Proteomes" id="UP000001745">
    <property type="component" value="Unassembled WGS sequence"/>
</dbReference>
<proteinExistence type="inferred from homology"/>
<dbReference type="Gene3D" id="3.40.50.720">
    <property type="entry name" value="NAD(P)-binding Rossmann-like Domain"/>
    <property type="match status" value="1"/>
</dbReference>
<dbReference type="CDD" id="cd08249">
    <property type="entry name" value="enoyl_reductase_like"/>
    <property type="match status" value="1"/>
</dbReference>
<name>B8LXC3_TALSN</name>
<dbReference type="SUPFAM" id="SSF50129">
    <property type="entry name" value="GroES-like"/>
    <property type="match status" value="1"/>
</dbReference>
<dbReference type="InParanoid" id="B8LXC3"/>
<dbReference type="PANTHER" id="PTHR45348:SF2">
    <property type="entry name" value="ZINC-TYPE ALCOHOL DEHYDROGENASE-LIKE PROTEIN C2E1P3.01"/>
    <property type="match status" value="1"/>
</dbReference>
<dbReference type="Pfam" id="PF00107">
    <property type="entry name" value="ADH_zinc_N"/>
    <property type="match status" value="1"/>
</dbReference>
<dbReference type="OrthoDB" id="48317at2759"/>
<dbReference type="SUPFAM" id="SSF51735">
    <property type="entry name" value="NAD(P)-binding Rossmann-fold domains"/>
    <property type="match status" value="1"/>
</dbReference>